<organism evidence="2 3">
    <name type="scientific">Pseudoalteromonas spongiae</name>
    <dbReference type="NCBI Taxonomy" id="298657"/>
    <lineage>
        <taxon>Bacteria</taxon>
        <taxon>Pseudomonadati</taxon>
        <taxon>Pseudomonadota</taxon>
        <taxon>Gammaproteobacteria</taxon>
        <taxon>Alteromonadales</taxon>
        <taxon>Pseudoalteromonadaceae</taxon>
        <taxon>Pseudoalteromonas</taxon>
    </lineage>
</organism>
<proteinExistence type="predicted"/>
<evidence type="ECO:0000256" key="1">
    <source>
        <dbReference type="SAM" id="SignalP"/>
    </source>
</evidence>
<protein>
    <submittedName>
        <fullName evidence="2">DUF3108 domain-containing protein</fullName>
    </submittedName>
</protein>
<name>A0ABU8EQF3_9GAMM</name>
<comment type="caution">
    <text evidence="2">The sequence shown here is derived from an EMBL/GenBank/DDBJ whole genome shotgun (WGS) entry which is preliminary data.</text>
</comment>
<evidence type="ECO:0000313" key="3">
    <source>
        <dbReference type="Proteomes" id="UP001382455"/>
    </source>
</evidence>
<keyword evidence="1" id="KW-0732">Signal</keyword>
<sequence length="250" mass="29159">MQFLMAKFFQSKALQSKFLMGAVLTSALFSPFISATPTQLHSYQAEYDILRQGERHGSAFRRLNVSEQGCELSYKSDIKWMIFNDKRSEHAEFYCANGDIKPLSYVMERTGTGPDRKYTLNFNHDKKQVMSNRSKYPLEINWETGVQDLMTYQAKMRLDLMAGKKVFDYPIVDKKGKARHYRFEILGTETITLPFGNVETIKAKRVYNNDKRQALAWFAPSMDYLLVRMWKGEKGVEQFDVQLKSYEVIK</sequence>
<keyword evidence="3" id="KW-1185">Reference proteome</keyword>
<gene>
    <name evidence="2" type="ORF">WAE96_05150</name>
</gene>
<dbReference type="Proteomes" id="UP001382455">
    <property type="component" value="Unassembled WGS sequence"/>
</dbReference>
<dbReference type="RefSeq" id="WP_336434775.1">
    <property type="nucleotide sequence ID" value="NZ_JBAWKS010000001.1"/>
</dbReference>
<feature type="signal peptide" evidence="1">
    <location>
        <begin position="1"/>
        <end position="35"/>
    </location>
</feature>
<accession>A0ABU8EQF3</accession>
<reference evidence="2 3" key="1">
    <citation type="submission" date="2023-12" db="EMBL/GenBank/DDBJ databases">
        <title>Friends and Foes: Symbiotic and Algicidal bacterial influence on Karenia brevis blooms.</title>
        <authorList>
            <person name="Fei C."/>
            <person name="Mohamed A.R."/>
            <person name="Booker A."/>
            <person name="Arshad M."/>
            <person name="Klass S."/>
            <person name="Ahn S."/>
            <person name="Gilbert P.M."/>
            <person name="Heil C.A."/>
            <person name="Martinez J.M."/>
            <person name="Amin S.A."/>
        </authorList>
    </citation>
    <scope>NUCLEOTIDE SEQUENCE [LARGE SCALE GENOMIC DNA]</scope>
    <source>
        <strain evidence="2 3">CE15</strain>
    </source>
</reference>
<feature type="chain" id="PRO_5046906444" evidence="1">
    <location>
        <begin position="36"/>
        <end position="250"/>
    </location>
</feature>
<evidence type="ECO:0000313" key="2">
    <source>
        <dbReference type="EMBL" id="MEI4549097.1"/>
    </source>
</evidence>
<dbReference type="Pfam" id="PF11306">
    <property type="entry name" value="DUF3108"/>
    <property type="match status" value="1"/>
</dbReference>
<dbReference type="InterPro" id="IPR021457">
    <property type="entry name" value="DUF3108"/>
</dbReference>
<dbReference type="EMBL" id="JBAWKS010000001">
    <property type="protein sequence ID" value="MEI4549097.1"/>
    <property type="molecule type" value="Genomic_DNA"/>
</dbReference>